<sequence length="245" mass="27982">MPCKLTLSKVALHSEWLSERVTSDGRVILQSERQTASHMEWTGVDDYITSPSSCNYQRKKRLFFEPGHSFDDIRGSILRQDEAFFLEESTNCRFTLTPASKCENDTRLGSARNQRIRTSELRRTNWKLEGSRWNLFYAYWRNRKPQELPQAVGTALPLSFDEKGSTDPSYRLPFLHTGNQALLLLDSYRNLLEPVITIQRDSPTSGVLLSGHSGVGKTTWLCYMLIHLLADGKSVVSGLYTPFLQ</sequence>
<dbReference type="AlphaFoldDB" id="A0AAW0GFX8"/>
<name>A0AAW0GFX8_9APHY</name>
<proteinExistence type="predicted"/>
<dbReference type="EMBL" id="JASBNA010000004">
    <property type="protein sequence ID" value="KAK7692316.1"/>
    <property type="molecule type" value="Genomic_DNA"/>
</dbReference>
<comment type="caution">
    <text evidence="1">The sequence shown here is derived from an EMBL/GenBank/DDBJ whole genome shotgun (WGS) entry which is preliminary data.</text>
</comment>
<evidence type="ECO:0000313" key="2">
    <source>
        <dbReference type="Proteomes" id="UP001385951"/>
    </source>
</evidence>
<keyword evidence="2" id="KW-1185">Reference proteome</keyword>
<reference evidence="1 2" key="1">
    <citation type="submission" date="2022-09" db="EMBL/GenBank/DDBJ databases">
        <authorList>
            <person name="Palmer J.M."/>
        </authorList>
    </citation>
    <scope>NUCLEOTIDE SEQUENCE [LARGE SCALE GENOMIC DNA]</scope>
    <source>
        <strain evidence="1 2">DSM 7382</strain>
    </source>
</reference>
<gene>
    <name evidence="1" type="ORF">QCA50_003941</name>
</gene>
<dbReference type="Proteomes" id="UP001385951">
    <property type="component" value="Unassembled WGS sequence"/>
</dbReference>
<evidence type="ECO:0000313" key="1">
    <source>
        <dbReference type="EMBL" id="KAK7692316.1"/>
    </source>
</evidence>
<organism evidence="1 2">
    <name type="scientific">Cerrena zonata</name>
    <dbReference type="NCBI Taxonomy" id="2478898"/>
    <lineage>
        <taxon>Eukaryota</taxon>
        <taxon>Fungi</taxon>
        <taxon>Dikarya</taxon>
        <taxon>Basidiomycota</taxon>
        <taxon>Agaricomycotina</taxon>
        <taxon>Agaricomycetes</taxon>
        <taxon>Polyporales</taxon>
        <taxon>Cerrenaceae</taxon>
        <taxon>Cerrena</taxon>
    </lineage>
</organism>
<protein>
    <submittedName>
        <fullName evidence="1">Uncharacterized protein</fullName>
    </submittedName>
</protein>
<accession>A0AAW0GFX8</accession>